<dbReference type="EMBL" id="JBDFQZ010000008">
    <property type="protein sequence ID" value="KAK9698162.1"/>
    <property type="molecule type" value="Genomic_DNA"/>
</dbReference>
<dbReference type="AlphaFoldDB" id="A0AAW1J613"/>
<proteinExistence type="inferred from homology"/>
<dbReference type="GO" id="GO:0005524">
    <property type="term" value="F:ATP binding"/>
    <property type="evidence" value="ECO:0007669"/>
    <property type="project" value="UniProtKB-KW"/>
</dbReference>
<dbReference type="EC" id="2.7.1.151" evidence="8"/>
<evidence type="ECO:0000313" key="10">
    <source>
        <dbReference type="Proteomes" id="UP001443914"/>
    </source>
</evidence>
<dbReference type="GO" id="GO:0005737">
    <property type="term" value="C:cytoplasm"/>
    <property type="evidence" value="ECO:0007669"/>
    <property type="project" value="TreeGrafter"/>
</dbReference>
<protein>
    <recommendedName>
        <fullName evidence="8">Inositol polyphosphate multikinase</fullName>
        <ecNumber evidence="8">2.7.1.140</ecNumber>
        <ecNumber evidence="8">2.7.1.151</ecNumber>
    </recommendedName>
</protein>
<reference evidence="9 10" key="1">
    <citation type="submission" date="2024-03" db="EMBL/GenBank/DDBJ databases">
        <title>WGS assembly of Saponaria officinalis var. Norfolk2.</title>
        <authorList>
            <person name="Jenkins J."/>
            <person name="Shu S."/>
            <person name="Grimwood J."/>
            <person name="Barry K."/>
            <person name="Goodstein D."/>
            <person name="Schmutz J."/>
            <person name="Leebens-Mack J."/>
            <person name="Osbourn A."/>
        </authorList>
    </citation>
    <scope>NUCLEOTIDE SEQUENCE [LARGE SCALE GENOMIC DNA]</scope>
    <source>
        <strain evidence="10">cv. Norfolk2</strain>
        <strain evidence="9">JIC</strain>
        <tissue evidence="9">Leaf</tissue>
    </source>
</reference>
<evidence type="ECO:0000256" key="3">
    <source>
        <dbReference type="ARBA" id="ARBA00022741"/>
    </source>
</evidence>
<dbReference type="EMBL" id="JBDFQZ010000008">
    <property type="protein sequence ID" value="KAK9698160.1"/>
    <property type="molecule type" value="Genomic_DNA"/>
</dbReference>
<keyword evidence="2 8" id="KW-0808">Transferase</keyword>
<keyword evidence="4 8" id="KW-0418">Kinase</keyword>
<evidence type="ECO:0000256" key="1">
    <source>
        <dbReference type="ARBA" id="ARBA00007374"/>
    </source>
</evidence>
<dbReference type="InterPro" id="IPR005522">
    <property type="entry name" value="IPK"/>
</dbReference>
<dbReference type="GO" id="GO:0008440">
    <property type="term" value="F:inositol-1,4,5-trisphosphate 3-kinase activity"/>
    <property type="evidence" value="ECO:0007669"/>
    <property type="project" value="TreeGrafter"/>
</dbReference>
<comment type="catalytic activity">
    <reaction evidence="7 8">
        <text>1D-myo-inositol 1,3,4,6-tetrakisphosphate + ATP = 1D-myo-inositol 1,3,4,5,6-pentakisphosphate + ADP + H(+)</text>
        <dbReference type="Rhea" id="RHEA:12717"/>
        <dbReference type="ChEBI" id="CHEBI:15378"/>
        <dbReference type="ChEBI" id="CHEBI:30616"/>
        <dbReference type="ChEBI" id="CHEBI:57660"/>
        <dbReference type="ChEBI" id="CHEBI:57733"/>
        <dbReference type="ChEBI" id="CHEBI:456216"/>
        <dbReference type="EC" id="2.7.1.140"/>
    </reaction>
</comment>
<comment type="similarity">
    <text evidence="1 8">Belongs to the inositol phosphokinase (IPK) family.</text>
</comment>
<dbReference type="GO" id="GO:0051765">
    <property type="term" value="F:inositol tetrakisphosphate kinase activity"/>
    <property type="evidence" value="ECO:0007669"/>
    <property type="project" value="TreeGrafter"/>
</dbReference>
<dbReference type="Pfam" id="PF03770">
    <property type="entry name" value="IPK"/>
    <property type="match status" value="1"/>
</dbReference>
<keyword evidence="5 8" id="KW-0067">ATP-binding</keyword>
<sequence length="303" mass="33667">MSRLEVPSHQVGGHKALNGKLGPLIDDSGRFYKPLQSGDRGSVEVSFYETFSSDTRVPDHIRRFFSKFYGTQPIEASDGSGLQPHLILENVIANYSNPSIMDTKIGSRTWYPQAPDAYIEKCLKKDRTSSSVPLGFRICGLQIYTGHDLGYWKPDKNVTQNYTADEVRLVLRKFVSSNESTELNNDLDTAYASSVYGGDSGILAQLKELKSWFEDQMTYHFYSCSILIVYDKKSLLKDEASGPAIKLVDFAHVVDGGGVIDHNFLGGLCSFINFISEIVAHPNECTAKASLQTKNGEAKMDHN</sequence>
<comment type="function">
    <text evidence="8">Inositol phosphate kinase with a broad substrate specificity.</text>
</comment>
<gene>
    <name evidence="9" type="ORF">RND81_08G086100</name>
</gene>
<dbReference type="SUPFAM" id="SSF56104">
    <property type="entry name" value="SAICAR synthase-like"/>
    <property type="match status" value="1"/>
</dbReference>
<dbReference type="EC" id="2.7.1.140" evidence="8"/>
<comment type="catalytic activity">
    <reaction evidence="6 8">
        <text>1D-myo-inositol 1,4,5-trisphosphate + 2 ATP = 1D-myo-inositol 1,3,4,5,6-pentakisphosphate + 2 ADP + 2 H(+)</text>
        <dbReference type="Rhea" id="RHEA:32359"/>
        <dbReference type="ChEBI" id="CHEBI:15378"/>
        <dbReference type="ChEBI" id="CHEBI:30616"/>
        <dbReference type="ChEBI" id="CHEBI:57733"/>
        <dbReference type="ChEBI" id="CHEBI:203600"/>
        <dbReference type="ChEBI" id="CHEBI:456216"/>
        <dbReference type="EC" id="2.7.1.151"/>
    </reaction>
</comment>
<organism evidence="9 10">
    <name type="scientific">Saponaria officinalis</name>
    <name type="common">Common soapwort</name>
    <name type="synonym">Lychnis saponaria</name>
    <dbReference type="NCBI Taxonomy" id="3572"/>
    <lineage>
        <taxon>Eukaryota</taxon>
        <taxon>Viridiplantae</taxon>
        <taxon>Streptophyta</taxon>
        <taxon>Embryophyta</taxon>
        <taxon>Tracheophyta</taxon>
        <taxon>Spermatophyta</taxon>
        <taxon>Magnoliopsida</taxon>
        <taxon>eudicotyledons</taxon>
        <taxon>Gunneridae</taxon>
        <taxon>Pentapetalae</taxon>
        <taxon>Caryophyllales</taxon>
        <taxon>Caryophyllaceae</taxon>
        <taxon>Caryophylleae</taxon>
        <taxon>Saponaria</taxon>
    </lineage>
</organism>
<dbReference type="PANTHER" id="PTHR12400:SF51">
    <property type="entry name" value="INOSITOL POLYPHOSPHATE MULTIKINASE"/>
    <property type="match status" value="1"/>
</dbReference>
<evidence type="ECO:0000256" key="2">
    <source>
        <dbReference type="ARBA" id="ARBA00022679"/>
    </source>
</evidence>
<dbReference type="GO" id="GO:0005634">
    <property type="term" value="C:nucleus"/>
    <property type="evidence" value="ECO:0007669"/>
    <property type="project" value="TreeGrafter"/>
</dbReference>
<dbReference type="InterPro" id="IPR038286">
    <property type="entry name" value="IPK_sf"/>
</dbReference>
<dbReference type="Gene3D" id="3.30.470.160">
    <property type="entry name" value="Inositol polyphosphate kinase"/>
    <property type="match status" value="1"/>
</dbReference>
<dbReference type="EMBL" id="JBDFQZ010000008">
    <property type="protein sequence ID" value="KAK9698161.1"/>
    <property type="molecule type" value="Genomic_DNA"/>
</dbReference>
<keyword evidence="3 8" id="KW-0547">Nucleotide-binding</keyword>
<comment type="caution">
    <text evidence="9">The sequence shown here is derived from an EMBL/GenBank/DDBJ whole genome shotgun (WGS) entry which is preliminary data.</text>
</comment>
<evidence type="ECO:0000256" key="7">
    <source>
        <dbReference type="ARBA" id="ARBA00036525"/>
    </source>
</evidence>
<keyword evidence="10" id="KW-1185">Reference proteome</keyword>
<dbReference type="PANTHER" id="PTHR12400">
    <property type="entry name" value="INOSITOL POLYPHOSPHATE KINASE"/>
    <property type="match status" value="1"/>
</dbReference>
<name>A0AAW1J613_SAPOF</name>
<evidence type="ECO:0000256" key="4">
    <source>
        <dbReference type="ARBA" id="ARBA00022777"/>
    </source>
</evidence>
<dbReference type="Proteomes" id="UP001443914">
    <property type="component" value="Unassembled WGS sequence"/>
</dbReference>
<evidence type="ECO:0000313" key="9">
    <source>
        <dbReference type="EMBL" id="KAK9698161.1"/>
    </source>
</evidence>
<evidence type="ECO:0000256" key="6">
    <source>
        <dbReference type="ARBA" id="ARBA00036164"/>
    </source>
</evidence>
<accession>A0AAW1J613</accession>
<evidence type="ECO:0000256" key="8">
    <source>
        <dbReference type="RuleBase" id="RU363090"/>
    </source>
</evidence>
<dbReference type="GO" id="GO:0032958">
    <property type="term" value="P:inositol phosphate biosynthetic process"/>
    <property type="evidence" value="ECO:0007669"/>
    <property type="project" value="InterPro"/>
</dbReference>
<evidence type="ECO:0000256" key="5">
    <source>
        <dbReference type="ARBA" id="ARBA00022840"/>
    </source>
</evidence>